<feature type="domain" description="Spore protein YkvP/CgeB glycosyl transferase-like" evidence="1">
    <location>
        <begin position="217"/>
        <end position="363"/>
    </location>
</feature>
<gene>
    <name evidence="2" type="ORF">GCM10009786_18010</name>
</gene>
<proteinExistence type="predicted"/>
<accession>A0ABP5MXR1</accession>
<organism evidence="2 3">
    <name type="scientific">Leucobacter alluvii</name>
    <dbReference type="NCBI Taxonomy" id="340321"/>
    <lineage>
        <taxon>Bacteria</taxon>
        <taxon>Bacillati</taxon>
        <taxon>Actinomycetota</taxon>
        <taxon>Actinomycetes</taxon>
        <taxon>Micrococcales</taxon>
        <taxon>Microbacteriaceae</taxon>
        <taxon>Leucobacter</taxon>
    </lineage>
</organism>
<dbReference type="PANTHER" id="PTHR12526:SF630">
    <property type="entry name" value="GLYCOSYLTRANSFERASE"/>
    <property type="match status" value="1"/>
</dbReference>
<evidence type="ECO:0000313" key="3">
    <source>
        <dbReference type="Proteomes" id="UP001501084"/>
    </source>
</evidence>
<reference evidence="3" key="1">
    <citation type="journal article" date="2019" name="Int. J. Syst. Evol. Microbiol.">
        <title>The Global Catalogue of Microorganisms (GCM) 10K type strain sequencing project: providing services to taxonomists for standard genome sequencing and annotation.</title>
        <authorList>
            <consortium name="The Broad Institute Genomics Platform"/>
            <consortium name="The Broad Institute Genome Sequencing Center for Infectious Disease"/>
            <person name="Wu L."/>
            <person name="Ma J."/>
        </authorList>
    </citation>
    <scope>NUCLEOTIDE SEQUENCE [LARGE SCALE GENOMIC DNA]</scope>
    <source>
        <strain evidence="3">JCM 14919</strain>
    </source>
</reference>
<dbReference type="EMBL" id="BAAAOP010000006">
    <property type="protein sequence ID" value="GAA2188533.1"/>
    <property type="molecule type" value="Genomic_DNA"/>
</dbReference>
<dbReference type="SUPFAM" id="SSF53756">
    <property type="entry name" value="UDP-Glycosyltransferase/glycogen phosphorylase"/>
    <property type="match status" value="1"/>
</dbReference>
<sequence>MGTSDIHRPAMIFHVAYRLASDPKNASALRPVRMRRAFEAIGYNVHEISGTHAERRKQMQRLKSEIRAGLRIDFVYSEAATTPTGLGEPVTKATSLTRDIAFLRFCQRADIPVGLFYRDIYWRFPIYTETVKWPLSAILRAFYRWDLRRYRRGGFRIYLPSLEMAEWLPMIPRERIRALPPGGDAREIDSTVEHGGIRILYVGGLGSNYRLRETIAEISQTPEVSLTLCIPEAHWRARSAEYADVMAANVKLVHQSGSQLDALYRDADVCLLAVEPIKYWGFAAPVKLFEYVSHGKPILASTGTYSGRFVVANDLGWSVDYGSGALRDKLDELLAQPDELQDVAQRVRTASRQHTWEARALQVAKDLAGASWSASRASDGKRST</sequence>
<dbReference type="Proteomes" id="UP001501084">
    <property type="component" value="Unassembled WGS sequence"/>
</dbReference>
<protein>
    <recommendedName>
        <fullName evidence="1">Spore protein YkvP/CgeB glycosyl transferase-like domain-containing protein</fullName>
    </recommendedName>
</protein>
<evidence type="ECO:0000259" key="1">
    <source>
        <dbReference type="Pfam" id="PF13524"/>
    </source>
</evidence>
<dbReference type="InterPro" id="IPR055259">
    <property type="entry name" value="YkvP/CgeB_Glyco_trans-like"/>
</dbReference>
<evidence type="ECO:0000313" key="2">
    <source>
        <dbReference type="EMBL" id="GAA2188533.1"/>
    </source>
</evidence>
<comment type="caution">
    <text evidence="2">The sequence shown here is derived from an EMBL/GenBank/DDBJ whole genome shotgun (WGS) entry which is preliminary data.</text>
</comment>
<dbReference type="Pfam" id="PF13524">
    <property type="entry name" value="Glyco_trans_1_2"/>
    <property type="match status" value="1"/>
</dbReference>
<keyword evidence="3" id="KW-1185">Reference proteome</keyword>
<name>A0ABP5MXR1_9MICO</name>
<dbReference type="PANTHER" id="PTHR12526">
    <property type="entry name" value="GLYCOSYLTRANSFERASE"/>
    <property type="match status" value="1"/>
</dbReference>
<dbReference type="Gene3D" id="3.40.50.2000">
    <property type="entry name" value="Glycogen Phosphorylase B"/>
    <property type="match status" value="1"/>
</dbReference>